<comment type="caution">
    <text evidence="5">The sequence shown here is derived from an EMBL/GenBank/DDBJ whole genome shotgun (WGS) entry which is preliminary data.</text>
</comment>
<dbReference type="EC" id="3.1.1.-" evidence="3"/>
<dbReference type="InterPro" id="IPR002018">
    <property type="entry name" value="CarbesteraseB"/>
</dbReference>
<dbReference type="InterPro" id="IPR050309">
    <property type="entry name" value="Type-B_Carboxylest/Lipase"/>
</dbReference>
<dbReference type="InterPro" id="IPR029058">
    <property type="entry name" value="AB_hydrolase_fold"/>
</dbReference>
<dbReference type="SUPFAM" id="SSF53474">
    <property type="entry name" value="alpha/beta-Hydrolases"/>
    <property type="match status" value="1"/>
</dbReference>
<proteinExistence type="inferred from homology"/>
<sequence>MQYVRLRQAVFRKNDDYNNKDTCMNNSIPNTGRYRRALFAAALTPMLVTLAGCGDDDNSSANTRTGTFVDSPVAGLDYTGSDNSAGRTNGNGQFRYQEGETITFAIGELKLGSVVGAEVVTPLSITDGADSVDDVGATNRLIFLQTLDADGDLNNGIQITDGVRDKVSANAMSINFAQAPEDFRASLNPLLTVLEDAGAFTDLDPRPRRAREAADATQHFGRSLKAGMTVATTGGDLRGFEANEDTWQFLGVPYAKPPVGELRWRPPVAPEPWEGVRLAVSWADQSAQNPTMESVNEGGMSEDSLYLNITAPKEAEDLPVMVWFHGGAFAILTANARQYNNPDSLTTKDVVLVTVNHRLGPFGYIAHPLLTEESDYNGSGNYGQMDLVMALQWVKNNIEAFGGDPGNVTIFGQSGGGGKTYSLMNSPQATGLFHKAIVQSGFAPLDTESTPEDSLAASEAVGTALFDRLGVSTLEEARALSWKEITQADLDNEIPRQVYRPNVDFYYQTKTYAQNVEDGLPSDVPLMAGVTDGDYDTLRAALPIWLDQRSSDYESDQFVYVFTRVPAGWDALGLNSCHGCELPYLFNYPAGMVQNYLFNLVQTPEGETPDIGDLNGNGQSGTQGDTADIFASMQYGADDVAISDLTMTFWTNFARTGDPSTGSLNWPAYTTGNDTFMHIGPGSSAAAEIGLEAALD</sequence>
<evidence type="ECO:0000259" key="4">
    <source>
        <dbReference type="Pfam" id="PF00135"/>
    </source>
</evidence>
<organism evidence="5 6">
    <name type="scientific">Marinobacter zhanjiangensis</name>
    <dbReference type="NCBI Taxonomy" id="578215"/>
    <lineage>
        <taxon>Bacteria</taxon>
        <taxon>Pseudomonadati</taxon>
        <taxon>Pseudomonadota</taxon>
        <taxon>Gammaproteobacteria</taxon>
        <taxon>Pseudomonadales</taxon>
        <taxon>Marinobacteraceae</taxon>
        <taxon>Marinobacter</taxon>
    </lineage>
</organism>
<evidence type="ECO:0000313" key="6">
    <source>
        <dbReference type="Proteomes" id="UP000601597"/>
    </source>
</evidence>
<evidence type="ECO:0000256" key="2">
    <source>
        <dbReference type="ARBA" id="ARBA00022801"/>
    </source>
</evidence>
<dbReference type="Proteomes" id="UP000601597">
    <property type="component" value="Unassembled WGS sequence"/>
</dbReference>
<dbReference type="PROSITE" id="PS00122">
    <property type="entry name" value="CARBOXYLESTERASE_B_1"/>
    <property type="match status" value="1"/>
</dbReference>
<name>A0ABQ3B7J9_9GAMM</name>
<evidence type="ECO:0000256" key="1">
    <source>
        <dbReference type="ARBA" id="ARBA00005964"/>
    </source>
</evidence>
<gene>
    <name evidence="5" type="ORF">GCM10007071_32780</name>
</gene>
<feature type="domain" description="Carboxylesterase type B" evidence="4">
    <location>
        <begin position="633"/>
        <end position="684"/>
    </location>
</feature>
<accession>A0ABQ3B7J9</accession>
<dbReference type="InterPro" id="IPR019826">
    <property type="entry name" value="Carboxylesterase_B_AS"/>
</dbReference>
<comment type="similarity">
    <text evidence="1 3">Belongs to the type-B carboxylesterase/lipase family.</text>
</comment>
<dbReference type="PANTHER" id="PTHR11559">
    <property type="entry name" value="CARBOXYLESTERASE"/>
    <property type="match status" value="1"/>
</dbReference>
<dbReference type="Pfam" id="PF00135">
    <property type="entry name" value="COesterase"/>
    <property type="match status" value="2"/>
</dbReference>
<evidence type="ECO:0000313" key="5">
    <source>
        <dbReference type="EMBL" id="GGY82733.1"/>
    </source>
</evidence>
<feature type="domain" description="Carboxylesterase type B" evidence="4">
    <location>
        <begin position="229"/>
        <end position="538"/>
    </location>
</feature>
<reference evidence="6" key="1">
    <citation type="journal article" date="2019" name="Int. J. Syst. Evol. Microbiol.">
        <title>The Global Catalogue of Microorganisms (GCM) 10K type strain sequencing project: providing services to taxonomists for standard genome sequencing and annotation.</title>
        <authorList>
            <consortium name="The Broad Institute Genomics Platform"/>
            <consortium name="The Broad Institute Genome Sequencing Center for Infectious Disease"/>
            <person name="Wu L."/>
            <person name="Ma J."/>
        </authorList>
    </citation>
    <scope>NUCLEOTIDE SEQUENCE [LARGE SCALE GENOMIC DNA]</scope>
    <source>
        <strain evidence="6">KCTC 22280</strain>
    </source>
</reference>
<dbReference type="Gene3D" id="3.40.50.1820">
    <property type="entry name" value="alpha/beta hydrolase"/>
    <property type="match status" value="2"/>
</dbReference>
<dbReference type="EMBL" id="BMXV01000008">
    <property type="protein sequence ID" value="GGY82733.1"/>
    <property type="molecule type" value="Genomic_DNA"/>
</dbReference>
<keyword evidence="6" id="KW-1185">Reference proteome</keyword>
<keyword evidence="2 3" id="KW-0378">Hydrolase</keyword>
<protein>
    <recommendedName>
        <fullName evidence="3">Carboxylic ester hydrolase</fullName>
        <ecNumber evidence="3">3.1.1.-</ecNumber>
    </recommendedName>
</protein>
<evidence type="ECO:0000256" key="3">
    <source>
        <dbReference type="RuleBase" id="RU361235"/>
    </source>
</evidence>